<evidence type="ECO:0000313" key="1">
    <source>
        <dbReference type="EMBL" id="MBS3058070.1"/>
    </source>
</evidence>
<proteinExistence type="predicted"/>
<dbReference type="AlphaFoldDB" id="A0A8T4KZE4"/>
<evidence type="ECO:0000313" key="2">
    <source>
        <dbReference type="Proteomes" id="UP000680185"/>
    </source>
</evidence>
<sequence length="174" mass="19644">MENALRDASKKGFPKGSLESIRQNFQRQGFKVSRQHVSQVLKRMRKEMPAEILQKPVPQTRLDSEEARIRRALYYGPDTGLGSLGRIAENRTINYNTLVDTKARMKKEGTLPKGKFESVQRIRKLLIKRGLPGRRARPGELVQIAKMVGLGQTPSGLSHKITALRKKAGRKNSN</sequence>
<dbReference type="EMBL" id="JAGVWB010000009">
    <property type="protein sequence ID" value="MBS3058070.1"/>
    <property type="molecule type" value="Genomic_DNA"/>
</dbReference>
<accession>A0A8T4KZE4</accession>
<dbReference type="Proteomes" id="UP000680185">
    <property type="component" value="Unassembled WGS sequence"/>
</dbReference>
<comment type="caution">
    <text evidence="1">The sequence shown here is derived from an EMBL/GenBank/DDBJ whole genome shotgun (WGS) entry which is preliminary data.</text>
</comment>
<name>A0A8T4KZE4_9ARCH</name>
<organism evidence="1 2">
    <name type="scientific">Candidatus Iainarchaeum sp</name>
    <dbReference type="NCBI Taxonomy" id="3101447"/>
    <lineage>
        <taxon>Archaea</taxon>
        <taxon>Candidatus Iainarchaeota</taxon>
        <taxon>Candidatus Iainarchaeia</taxon>
        <taxon>Candidatus Iainarchaeales</taxon>
        <taxon>Candidatus Iainarchaeaceae</taxon>
        <taxon>Candidatus Iainarchaeum</taxon>
    </lineage>
</organism>
<reference evidence="1" key="1">
    <citation type="submission" date="2021-03" db="EMBL/GenBank/DDBJ databases">
        <authorList>
            <person name="Jaffe A."/>
        </authorList>
    </citation>
    <scope>NUCLEOTIDE SEQUENCE</scope>
    <source>
        <strain evidence="1">RIFCSPLOWO2_01_FULL_43_13</strain>
    </source>
</reference>
<protein>
    <submittedName>
        <fullName evidence="1">Uncharacterized protein</fullName>
    </submittedName>
</protein>
<reference evidence="1" key="2">
    <citation type="submission" date="2021-05" db="EMBL/GenBank/DDBJ databases">
        <title>Protein family content uncovers lineage relationships and bacterial pathway maintenance mechanisms in DPANN archaea.</title>
        <authorList>
            <person name="Castelle C.J."/>
            <person name="Meheust R."/>
            <person name="Jaffe A.L."/>
            <person name="Seitz K."/>
            <person name="Gong X."/>
            <person name="Baker B.J."/>
            <person name="Banfield J.F."/>
        </authorList>
    </citation>
    <scope>NUCLEOTIDE SEQUENCE</scope>
    <source>
        <strain evidence="1">RIFCSPLOWO2_01_FULL_43_13</strain>
    </source>
</reference>
<gene>
    <name evidence="1" type="ORF">J4478_01580</name>
</gene>